<dbReference type="Pfam" id="PF02386">
    <property type="entry name" value="TrkH"/>
    <property type="match status" value="1"/>
</dbReference>
<feature type="transmembrane region" description="Helical" evidence="14">
    <location>
        <begin position="136"/>
        <end position="163"/>
    </location>
</feature>
<proteinExistence type="inferred from homology"/>
<feature type="transmembrane region" description="Helical" evidence="14">
    <location>
        <begin position="423"/>
        <end position="444"/>
    </location>
</feature>
<accession>A0AAE3G3L9</accession>
<evidence type="ECO:0000256" key="8">
    <source>
        <dbReference type="ARBA" id="ARBA00022958"/>
    </source>
</evidence>
<keyword evidence="3 12" id="KW-0813">Transport</keyword>
<dbReference type="GO" id="GO:0005886">
    <property type="term" value="C:plasma membrane"/>
    <property type="evidence" value="ECO:0007669"/>
    <property type="project" value="UniProtKB-SubCell"/>
</dbReference>
<evidence type="ECO:0000313" key="16">
    <source>
        <dbReference type="Proteomes" id="UP001205843"/>
    </source>
</evidence>
<evidence type="ECO:0000256" key="4">
    <source>
        <dbReference type="ARBA" id="ARBA00022475"/>
    </source>
</evidence>
<dbReference type="Proteomes" id="UP001205843">
    <property type="component" value="Unassembled WGS sequence"/>
</dbReference>
<feature type="binding site" evidence="13">
    <location>
        <position position="220"/>
    </location>
    <ligand>
        <name>K(+)</name>
        <dbReference type="ChEBI" id="CHEBI:29103"/>
    </ligand>
</feature>
<comment type="similarity">
    <text evidence="2 12">Belongs to the TrkH potassium transport family.</text>
</comment>
<dbReference type="PANTHER" id="PTHR32024:SF2">
    <property type="entry name" value="TRK SYSTEM POTASSIUM UPTAKE PROTEIN TRKG-RELATED"/>
    <property type="match status" value="1"/>
</dbReference>
<comment type="subcellular location">
    <subcellularLocation>
        <location evidence="1 12">Cell inner membrane</location>
        <topology evidence="1 12">Multi-pass membrane protein</topology>
    </subcellularLocation>
</comment>
<keyword evidence="8 12" id="KW-0630">Potassium</keyword>
<dbReference type="AlphaFoldDB" id="A0AAE3G3L9"/>
<evidence type="ECO:0000256" key="9">
    <source>
        <dbReference type="ARBA" id="ARBA00022989"/>
    </source>
</evidence>
<evidence type="ECO:0000256" key="6">
    <source>
        <dbReference type="ARBA" id="ARBA00022538"/>
    </source>
</evidence>
<feature type="transmembrane region" description="Helical" evidence="14">
    <location>
        <begin position="276"/>
        <end position="295"/>
    </location>
</feature>
<keyword evidence="13" id="KW-0479">Metal-binding</keyword>
<dbReference type="RefSeq" id="WP_253473430.1">
    <property type="nucleotide sequence ID" value="NZ_JALJXV010000001.1"/>
</dbReference>
<evidence type="ECO:0000256" key="13">
    <source>
        <dbReference type="PIRSR" id="PIRSR006247-1"/>
    </source>
</evidence>
<organism evidence="15 16">
    <name type="scientific">Natronocella acetinitrilica</name>
    <dbReference type="NCBI Taxonomy" id="414046"/>
    <lineage>
        <taxon>Bacteria</taxon>
        <taxon>Pseudomonadati</taxon>
        <taxon>Pseudomonadota</taxon>
        <taxon>Gammaproteobacteria</taxon>
        <taxon>Chromatiales</taxon>
        <taxon>Ectothiorhodospiraceae</taxon>
        <taxon>Natronocella</taxon>
    </lineage>
</organism>
<dbReference type="InterPro" id="IPR003445">
    <property type="entry name" value="Cat_transpt"/>
</dbReference>
<evidence type="ECO:0000256" key="5">
    <source>
        <dbReference type="ARBA" id="ARBA00022519"/>
    </source>
</evidence>
<evidence type="ECO:0000256" key="12">
    <source>
        <dbReference type="PIRNR" id="PIRNR006247"/>
    </source>
</evidence>
<evidence type="ECO:0000313" key="15">
    <source>
        <dbReference type="EMBL" id="MCP1673302.1"/>
    </source>
</evidence>
<feature type="binding site" evidence="13">
    <location>
        <position position="435"/>
    </location>
    <ligand>
        <name>K(+)</name>
        <dbReference type="ChEBI" id="CHEBI:29103"/>
    </ligand>
</feature>
<dbReference type="EMBL" id="JALJXV010000001">
    <property type="protein sequence ID" value="MCP1673302.1"/>
    <property type="molecule type" value="Genomic_DNA"/>
</dbReference>
<keyword evidence="5 12" id="KW-0997">Cell inner membrane</keyword>
<feature type="binding site" evidence="13">
    <location>
        <position position="436"/>
    </location>
    <ligand>
        <name>K(+)</name>
        <dbReference type="ChEBI" id="CHEBI:29103"/>
    </ligand>
</feature>
<sequence length="483" mass="52882">MHFSTVQRILGLLLMLFSITMLPPLLISLLFRDAALLPFAASFFAILLAGLLLWLPVRGDRHELRTRDGFLIVVLFWTVLGLAGAVPLVLSEQPRISFTDAAFESLSGLTTTGATVLTGIEALPESIRFYRQQLQWFGGMGIIVLAVAILPMLGVGGMQLYRAEMPGPVKDSKLTPRIGETAKALWYIYLSLTVACALAYWVAGMSWFDAVGHSFSTVAIGGYSTYDASIGHFNSPLIEMICVVFLVISGINFAMHFFAWRRRSLSHYLKDTEVRWFIGILFIVGSVVTATLITTGHHGGWGDTLHHAIFQTVSIGTTAGFTTTDFDSWPLYLPLLLIMTAFVGGCAASTAGGIKVVRFVLLLKQGYREVIRLIHPQAQVLVKLGQRAVDERVIDAVWGFFAAYIALFALMVLLLMGTGLDQVTAFSAVAATITNLGPGLGVVAENYGDISSFAKWVLMFAMLLGRLEVFTLLVLLTPAFWRR</sequence>
<feature type="binding site" evidence="13">
    <location>
        <position position="319"/>
    </location>
    <ligand>
        <name>K(+)</name>
        <dbReference type="ChEBI" id="CHEBI:29103"/>
    </ligand>
</feature>
<feature type="transmembrane region" description="Helical" evidence="14">
    <location>
        <begin position="37"/>
        <end position="57"/>
    </location>
</feature>
<reference evidence="15" key="1">
    <citation type="submission" date="2022-03" db="EMBL/GenBank/DDBJ databases">
        <title>Genomic Encyclopedia of Type Strains, Phase III (KMG-III): the genomes of soil and plant-associated and newly described type strains.</title>
        <authorList>
            <person name="Whitman W."/>
        </authorList>
    </citation>
    <scope>NUCLEOTIDE SEQUENCE</scope>
    <source>
        <strain evidence="15">ANL 6-2</strain>
    </source>
</reference>
<comment type="function">
    <text evidence="12">Low-affinity potassium transport system. Interacts with Trk system potassium uptake protein TrkA.</text>
</comment>
<feature type="transmembrane region" description="Helical" evidence="14">
    <location>
        <begin position="237"/>
        <end position="255"/>
    </location>
</feature>
<feature type="transmembrane region" description="Helical" evidence="14">
    <location>
        <begin position="184"/>
        <end position="203"/>
    </location>
</feature>
<keyword evidence="4 12" id="KW-1003">Cell membrane</keyword>
<feature type="transmembrane region" description="Helical" evidence="14">
    <location>
        <begin position="12"/>
        <end position="31"/>
    </location>
</feature>
<evidence type="ECO:0000256" key="11">
    <source>
        <dbReference type="ARBA" id="ARBA00023136"/>
    </source>
</evidence>
<feature type="binding site" evidence="13">
    <location>
        <position position="112"/>
    </location>
    <ligand>
        <name>K(+)</name>
        <dbReference type="ChEBI" id="CHEBI:29103"/>
    </ligand>
</feature>
<feature type="transmembrane region" description="Helical" evidence="14">
    <location>
        <begin position="331"/>
        <end position="354"/>
    </location>
</feature>
<protein>
    <recommendedName>
        <fullName evidence="12">Trk system potassium uptake protein</fullName>
    </recommendedName>
</protein>
<evidence type="ECO:0000256" key="7">
    <source>
        <dbReference type="ARBA" id="ARBA00022692"/>
    </source>
</evidence>
<feature type="binding site" evidence="13">
    <location>
        <position position="318"/>
    </location>
    <ligand>
        <name>K(+)</name>
        <dbReference type="ChEBI" id="CHEBI:29103"/>
    </ligand>
</feature>
<keyword evidence="6 12" id="KW-0633">Potassium transport</keyword>
<feature type="binding site" evidence="13">
    <location>
        <position position="111"/>
    </location>
    <ligand>
        <name>K(+)</name>
        <dbReference type="ChEBI" id="CHEBI:29103"/>
    </ligand>
</feature>
<feature type="binding site" evidence="13">
    <location>
        <position position="221"/>
    </location>
    <ligand>
        <name>K(+)</name>
        <dbReference type="ChEBI" id="CHEBI:29103"/>
    </ligand>
</feature>
<dbReference type="GO" id="GO:0046872">
    <property type="term" value="F:metal ion binding"/>
    <property type="evidence" value="ECO:0007669"/>
    <property type="project" value="UniProtKB-KW"/>
</dbReference>
<evidence type="ECO:0000256" key="2">
    <source>
        <dbReference type="ARBA" id="ARBA00009137"/>
    </source>
</evidence>
<keyword evidence="9 14" id="KW-1133">Transmembrane helix</keyword>
<evidence type="ECO:0000256" key="3">
    <source>
        <dbReference type="ARBA" id="ARBA00022448"/>
    </source>
</evidence>
<evidence type="ECO:0000256" key="10">
    <source>
        <dbReference type="ARBA" id="ARBA00023065"/>
    </source>
</evidence>
<dbReference type="GO" id="GO:0015379">
    <property type="term" value="F:potassium:chloride symporter activity"/>
    <property type="evidence" value="ECO:0007669"/>
    <property type="project" value="InterPro"/>
</dbReference>
<keyword evidence="11 12" id="KW-0472">Membrane</keyword>
<keyword evidence="16" id="KW-1185">Reference proteome</keyword>
<comment type="caution">
    <text evidence="15">The sequence shown here is derived from an EMBL/GenBank/DDBJ whole genome shotgun (WGS) entry which is preliminary data.</text>
</comment>
<name>A0AAE3G3L9_9GAMM</name>
<evidence type="ECO:0000256" key="1">
    <source>
        <dbReference type="ARBA" id="ARBA00004429"/>
    </source>
</evidence>
<keyword evidence="7 14" id="KW-0812">Transmembrane</keyword>
<evidence type="ECO:0000256" key="14">
    <source>
        <dbReference type="SAM" id="Phobius"/>
    </source>
</evidence>
<gene>
    <name evidence="15" type="ORF">J2T57_000394</name>
</gene>
<feature type="transmembrane region" description="Helical" evidence="14">
    <location>
        <begin position="69"/>
        <end position="90"/>
    </location>
</feature>
<dbReference type="PANTHER" id="PTHR32024">
    <property type="entry name" value="TRK SYSTEM POTASSIUM UPTAKE PROTEIN TRKG-RELATED"/>
    <property type="match status" value="1"/>
</dbReference>
<feature type="transmembrane region" description="Helical" evidence="14">
    <location>
        <begin position="396"/>
        <end position="417"/>
    </location>
</feature>
<keyword evidence="10 12" id="KW-0406">Ion transport</keyword>
<dbReference type="NCBIfam" id="TIGR00933">
    <property type="entry name" value="2a38"/>
    <property type="match status" value="1"/>
</dbReference>
<dbReference type="PIRSF" id="PIRSF006247">
    <property type="entry name" value="TrkH"/>
    <property type="match status" value="1"/>
</dbReference>
<feature type="transmembrane region" description="Helical" evidence="14">
    <location>
        <begin position="456"/>
        <end position="481"/>
    </location>
</feature>
<dbReference type="InterPro" id="IPR004772">
    <property type="entry name" value="TrkH"/>
</dbReference>